<evidence type="ECO:0000313" key="20">
    <source>
        <dbReference type="EMBL" id="APO14266.1"/>
    </source>
</evidence>
<dbReference type="GO" id="GO:0020037">
    <property type="term" value="F:heme binding"/>
    <property type="evidence" value="ECO:0007669"/>
    <property type="project" value="UniProtKB-UniRule"/>
</dbReference>
<evidence type="ECO:0000256" key="5">
    <source>
        <dbReference type="ARBA" id="ARBA00022559"/>
    </source>
</evidence>
<comment type="similarity">
    <text evidence="3">Belongs to the peroxidase family. Ascorbate peroxidase subfamily.</text>
</comment>
<accession>A0A1L5JHU8</accession>
<protein>
    <recommendedName>
        <fullName evidence="4 18">Peroxidase</fullName>
        <ecNumber evidence="4 18">1.11.1.7</ecNumber>
    </recommendedName>
</protein>
<dbReference type="PROSITE" id="PS00435">
    <property type="entry name" value="PEROXIDASE_1"/>
    <property type="match status" value="1"/>
</dbReference>
<evidence type="ECO:0000256" key="3">
    <source>
        <dbReference type="ARBA" id="ARBA00006873"/>
    </source>
</evidence>
<comment type="similarity">
    <text evidence="18">Belongs to the peroxidase family. Classical plant (class III) peroxidase subfamily.</text>
</comment>
<feature type="binding site" evidence="15">
    <location>
        <position position="72"/>
    </location>
    <ligand>
        <name>Ca(2+)</name>
        <dbReference type="ChEBI" id="CHEBI:29108"/>
        <label>1</label>
    </ligand>
</feature>
<evidence type="ECO:0000256" key="8">
    <source>
        <dbReference type="ARBA" id="ARBA00022837"/>
    </source>
</evidence>
<keyword evidence="6 18" id="KW-0349">Heme</keyword>
<keyword evidence="12" id="KW-0325">Glycoprotein</keyword>
<dbReference type="InterPro" id="IPR010255">
    <property type="entry name" value="Haem_peroxidase_sf"/>
</dbReference>
<dbReference type="SMR" id="A0A1L5JHU8"/>
<dbReference type="GO" id="GO:0005576">
    <property type="term" value="C:extracellular region"/>
    <property type="evidence" value="ECO:0007669"/>
    <property type="project" value="UniProtKB-SubCell"/>
</dbReference>
<comment type="cofactor">
    <cofactor evidence="15 18">
        <name>Ca(2+)</name>
        <dbReference type="ChEBI" id="CHEBI:29108"/>
    </cofactor>
    <text evidence="15 18">Binds 2 calcium ions per subunit.</text>
</comment>
<dbReference type="FunFam" id="1.10.520.10:FF:000009">
    <property type="entry name" value="Peroxidase"/>
    <property type="match status" value="1"/>
</dbReference>
<evidence type="ECO:0000256" key="17">
    <source>
        <dbReference type="PIRSR" id="PIRSR600823-5"/>
    </source>
</evidence>
<comment type="cofactor">
    <cofactor evidence="15 18">
        <name>heme b</name>
        <dbReference type="ChEBI" id="CHEBI:60344"/>
    </cofactor>
    <text evidence="15 18">Binds 1 heme b (iron(II)-protoporphyrin IX) group per subunit.</text>
</comment>
<evidence type="ECO:0000259" key="19">
    <source>
        <dbReference type="PROSITE" id="PS50873"/>
    </source>
</evidence>
<dbReference type="CDD" id="cd00693">
    <property type="entry name" value="secretory_peroxidase"/>
    <property type="match status" value="1"/>
</dbReference>
<feature type="binding site" evidence="15">
    <location>
        <position position="243"/>
    </location>
    <ligand>
        <name>Ca(2+)</name>
        <dbReference type="ChEBI" id="CHEBI:29108"/>
        <label>2</label>
    </ligand>
</feature>
<feature type="binding site" evidence="15">
    <location>
        <position position="67"/>
    </location>
    <ligand>
        <name>Ca(2+)</name>
        <dbReference type="ChEBI" id="CHEBI:29108"/>
        <label>1</label>
    </ligand>
</feature>
<keyword evidence="8 15" id="KW-0106">Calcium</keyword>
<feature type="signal peptide" evidence="18">
    <location>
        <begin position="1"/>
        <end position="24"/>
    </location>
</feature>
<evidence type="ECO:0000256" key="6">
    <source>
        <dbReference type="ARBA" id="ARBA00022617"/>
    </source>
</evidence>
<feature type="binding site" description="axial binding residue" evidence="15">
    <location>
        <position position="194"/>
    </location>
    <ligand>
        <name>heme b</name>
        <dbReference type="ChEBI" id="CHEBI:60344"/>
    </ligand>
    <ligandPart>
        <name>Fe</name>
        <dbReference type="ChEBI" id="CHEBI:18248"/>
    </ligandPart>
</feature>
<keyword evidence="7 15" id="KW-0479">Metal-binding</keyword>
<evidence type="ECO:0000256" key="12">
    <source>
        <dbReference type="ARBA" id="ARBA00023180"/>
    </source>
</evidence>
<feature type="disulfide bond" evidence="17">
    <location>
        <begin position="122"/>
        <end position="321"/>
    </location>
</feature>
<evidence type="ECO:0000256" key="11">
    <source>
        <dbReference type="ARBA" id="ARBA00023157"/>
    </source>
</evidence>
<feature type="binding site" evidence="15">
    <location>
        <position position="74"/>
    </location>
    <ligand>
        <name>Ca(2+)</name>
        <dbReference type="ChEBI" id="CHEBI:29108"/>
        <label>1</label>
    </ligand>
</feature>
<feature type="disulfide bond" evidence="17">
    <location>
        <begin position="68"/>
        <end position="73"/>
    </location>
</feature>
<reference evidence="20" key="1">
    <citation type="submission" date="2016-04" db="EMBL/GenBank/DDBJ databases">
        <authorList>
            <person name="Evans L.H."/>
            <person name="Alamgir A."/>
            <person name="Owens N."/>
            <person name="Weber N.D."/>
            <person name="Virtaneva K."/>
            <person name="Barbian K."/>
            <person name="Babar A."/>
            <person name="Rosenke K."/>
        </authorList>
    </citation>
    <scope>NUCLEOTIDE SEQUENCE</scope>
</reference>
<dbReference type="InterPro" id="IPR000823">
    <property type="entry name" value="Peroxidase_pln"/>
</dbReference>
<evidence type="ECO:0000256" key="7">
    <source>
        <dbReference type="ARBA" id="ARBA00022723"/>
    </source>
</evidence>
<feature type="active site" description="Proton acceptor" evidence="13">
    <location>
        <position position="66"/>
    </location>
</feature>
<dbReference type="AlphaFoldDB" id="A0A1L5JHU8"/>
<keyword evidence="18" id="KW-0964">Secreted</keyword>
<evidence type="ECO:0000256" key="9">
    <source>
        <dbReference type="ARBA" id="ARBA00023002"/>
    </source>
</evidence>
<dbReference type="EMBL" id="KX092433">
    <property type="protein sequence ID" value="APO14266.1"/>
    <property type="molecule type" value="mRNA"/>
</dbReference>
<feature type="binding site" evidence="15">
    <location>
        <position position="246"/>
    </location>
    <ligand>
        <name>Ca(2+)</name>
        <dbReference type="ChEBI" id="CHEBI:29108"/>
        <label>2</label>
    </ligand>
</feature>
<dbReference type="Pfam" id="PF00141">
    <property type="entry name" value="peroxidase"/>
    <property type="match status" value="1"/>
</dbReference>
<dbReference type="EC" id="1.11.1.7" evidence="4 18"/>
<keyword evidence="11 17" id="KW-1015">Disulfide bond</keyword>
<dbReference type="InterPro" id="IPR033905">
    <property type="entry name" value="Secretory_peroxidase"/>
</dbReference>
<feature type="disulfide bond" evidence="17">
    <location>
        <begin position="35"/>
        <end position="116"/>
    </location>
</feature>
<feature type="binding site" evidence="15">
    <location>
        <position position="195"/>
    </location>
    <ligand>
        <name>Ca(2+)</name>
        <dbReference type="ChEBI" id="CHEBI:29108"/>
        <label>2</label>
    </ligand>
</feature>
<evidence type="ECO:0000256" key="14">
    <source>
        <dbReference type="PIRSR" id="PIRSR600823-2"/>
    </source>
</evidence>
<dbReference type="FunFam" id="1.10.420.10:FF:000001">
    <property type="entry name" value="Peroxidase"/>
    <property type="match status" value="1"/>
</dbReference>
<dbReference type="PRINTS" id="PR00458">
    <property type="entry name" value="PEROXIDASE"/>
</dbReference>
<evidence type="ECO:0000256" key="10">
    <source>
        <dbReference type="ARBA" id="ARBA00023004"/>
    </source>
</evidence>
<dbReference type="PRINTS" id="PR00461">
    <property type="entry name" value="PLPEROXIDASE"/>
</dbReference>
<evidence type="ECO:0000256" key="15">
    <source>
        <dbReference type="PIRSR" id="PIRSR600823-3"/>
    </source>
</evidence>
<dbReference type="Gene3D" id="1.10.520.10">
    <property type="match status" value="1"/>
</dbReference>
<feature type="disulfide bond" evidence="17">
    <location>
        <begin position="201"/>
        <end position="233"/>
    </location>
</feature>
<comment type="subcellular location">
    <subcellularLocation>
        <location evidence="18">Secreted</location>
    </subcellularLocation>
</comment>
<dbReference type="InterPro" id="IPR019793">
    <property type="entry name" value="Peroxidases_heam-ligand_BS"/>
</dbReference>
<evidence type="ECO:0000256" key="13">
    <source>
        <dbReference type="PIRSR" id="PIRSR600823-1"/>
    </source>
</evidence>
<dbReference type="PANTHER" id="PTHR31388:SF147">
    <property type="entry name" value="PEROXIDASE 58"/>
    <property type="match status" value="1"/>
</dbReference>
<dbReference type="InterPro" id="IPR002016">
    <property type="entry name" value="Haem_peroxidase"/>
</dbReference>
<comment type="catalytic activity">
    <reaction evidence="1 18">
        <text>2 a phenolic donor + H2O2 = 2 a phenolic radical donor + 2 H2O</text>
        <dbReference type="Rhea" id="RHEA:56136"/>
        <dbReference type="ChEBI" id="CHEBI:15377"/>
        <dbReference type="ChEBI" id="CHEBI:16240"/>
        <dbReference type="ChEBI" id="CHEBI:139520"/>
        <dbReference type="ChEBI" id="CHEBI:139521"/>
        <dbReference type="EC" id="1.11.1.7"/>
    </reaction>
</comment>
<evidence type="ECO:0000256" key="2">
    <source>
        <dbReference type="ARBA" id="ARBA00002322"/>
    </source>
</evidence>
<feature type="binding site" evidence="15">
    <location>
        <position position="70"/>
    </location>
    <ligand>
        <name>Ca(2+)</name>
        <dbReference type="ChEBI" id="CHEBI:29108"/>
        <label>1</label>
    </ligand>
</feature>
<dbReference type="GO" id="GO:0042744">
    <property type="term" value="P:hydrogen peroxide catabolic process"/>
    <property type="evidence" value="ECO:0007669"/>
    <property type="project" value="UniProtKB-KW"/>
</dbReference>
<evidence type="ECO:0000256" key="18">
    <source>
        <dbReference type="RuleBase" id="RU362060"/>
    </source>
</evidence>
<organism evidence="20">
    <name type="scientific">Luffa aegyptiaca</name>
    <name type="common">Sponge gourd</name>
    <name type="synonym">Luffa cylindrica</name>
    <dbReference type="NCBI Taxonomy" id="3670"/>
    <lineage>
        <taxon>Eukaryota</taxon>
        <taxon>Viridiplantae</taxon>
        <taxon>Streptophyta</taxon>
        <taxon>Embryophyta</taxon>
        <taxon>Tracheophyta</taxon>
        <taxon>Spermatophyta</taxon>
        <taxon>Magnoliopsida</taxon>
        <taxon>eudicotyledons</taxon>
        <taxon>Gunneridae</taxon>
        <taxon>Pentapetalae</taxon>
        <taxon>rosids</taxon>
        <taxon>fabids</taxon>
        <taxon>Cucurbitales</taxon>
        <taxon>Cucurbitaceae</taxon>
        <taxon>Sicyoeae</taxon>
        <taxon>Luffa</taxon>
    </lineage>
</organism>
<name>A0A1L5JHU8_LUFAE</name>
<feature type="binding site" evidence="15">
    <location>
        <position position="90"/>
    </location>
    <ligand>
        <name>Ca(2+)</name>
        <dbReference type="ChEBI" id="CHEBI:29108"/>
        <label>1</label>
    </ligand>
</feature>
<dbReference type="Gene3D" id="1.10.420.10">
    <property type="entry name" value="Peroxidase, domain 2"/>
    <property type="match status" value="1"/>
</dbReference>
<keyword evidence="9 18" id="KW-0560">Oxidoreductase</keyword>
<keyword evidence="18" id="KW-0732">Signal</keyword>
<feature type="domain" description="Plant heme peroxidase family profile" evidence="19">
    <location>
        <begin position="25"/>
        <end position="325"/>
    </location>
</feature>
<dbReference type="GO" id="GO:0140825">
    <property type="term" value="F:lactoperoxidase activity"/>
    <property type="evidence" value="ECO:0007669"/>
    <property type="project" value="UniProtKB-EC"/>
</dbReference>
<sequence>MASYKALAYILLATTLIVVGPTAAQLSPTFYDTTCPSVSSIVEDVVRQALQTDARAGAKLIRFHFHDCFVNGCDGSVLLEDSAADGIDSEQNAPGNAGIQGQDIVANIKTAVENACPNLVSCADILAIASNAAVVLAGGRGWEVQLGRRDSRVANRSGAASNLPSPFEPLQNLTVKFANVGLDSTDLVALSGAHTFGRSRCLFFVGRLRNFNGTGMPDPTLDPVYRDILIEACPDNETRVDLDPTTPDQFDNNYFSNLQGNRGLLSSDQVLFSTPGAPTIATVNSFAASPDAFSDGFGASMIKMGNISPLTGTDGEIRFTCSRINPLPAVADM</sequence>
<feature type="binding site" evidence="15">
    <location>
        <position position="76"/>
    </location>
    <ligand>
        <name>Ca(2+)</name>
        <dbReference type="ChEBI" id="CHEBI:29108"/>
        <label>1</label>
    </ligand>
</feature>
<dbReference type="GO" id="GO:0046872">
    <property type="term" value="F:metal ion binding"/>
    <property type="evidence" value="ECO:0007669"/>
    <property type="project" value="UniProtKB-UniRule"/>
</dbReference>
<keyword evidence="10 15" id="KW-0408">Iron</keyword>
<evidence type="ECO:0000256" key="1">
    <source>
        <dbReference type="ARBA" id="ARBA00000189"/>
    </source>
</evidence>
<evidence type="ECO:0000256" key="16">
    <source>
        <dbReference type="PIRSR" id="PIRSR600823-4"/>
    </source>
</evidence>
<keyword evidence="18" id="KW-0376">Hydrogen peroxide</keyword>
<dbReference type="GO" id="GO:0006979">
    <property type="term" value="P:response to oxidative stress"/>
    <property type="evidence" value="ECO:0007669"/>
    <property type="project" value="UniProtKB-UniRule"/>
</dbReference>
<feature type="chain" id="PRO_5011831640" description="Peroxidase" evidence="18">
    <location>
        <begin position="25"/>
        <end position="333"/>
    </location>
</feature>
<feature type="site" description="Transition state stabilizer" evidence="16">
    <location>
        <position position="62"/>
    </location>
</feature>
<comment type="function">
    <text evidence="2">Removal of H(2)O(2), oxidation of toxic reductants, biosynthesis and degradation of lignin, suberization, auxin catabolism, response to environmental stresses such as wounding, pathogen attack and oxidative stress. These functions might be dependent on each isozyme/isoform in each plant tissue.</text>
</comment>
<keyword evidence="5 18" id="KW-0575">Peroxidase</keyword>
<proteinExistence type="evidence at transcript level"/>
<dbReference type="SUPFAM" id="SSF48113">
    <property type="entry name" value="Heme-dependent peroxidases"/>
    <property type="match status" value="1"/>
</dbReference>
<feature type="binding site" evidence="15">
    <location>
        <position position="251"/>
    </location>
    <ligand>
        <name>Ca(2+)</name>
        <dbReference type="ChEBI" id="CHEBI:29108"/>
        <label>2</label>
    </ligand>
</feature>
<feature type="binding site" evidence="14">
    <location>
        <position position="164"/>
    </location>
    <ligand>
        <name>substrate</name>
    </ligand>
</feature>
<dbReference type="PROSITE" id="PS50873">
    <property type="entry name" value="PEROXIDASE_4"/>
    <property type="match status" value="1"/>
</dbReference>
<evidence type="ECO:0000256" key="4">
    <source>
        <dbReference type="ARBA" id="ARBA00012313"/>
    </source>
</evidence>
<dbReference type="PANTHER" id="PTHR31388">
    <property type="entry name" value="PEROXIDASE 72-RELATED"/>
    <property type="match status" value="1"/>
</dbReference>